<comment type="caution">
    <text evidence="2">The sequence shown here is derived from an EMBL/GenBank/DDBJ whole genome shotgun (WGS) entry which is preliminary data.</text>
</comment>
<dbReference type="PATRIC" id="fig|1227485.3.peg.1096"/>
<protein>
    <submittedName>
        <fullName evidence="2">Uncharacterized protein</fullName>
    </submittedName>
</protein>
<reference evidence="2 3" key="1">
    <citation type="journal article" date="2014" name="PLoS Genet.">
        <title>Phylogenetically driven sequencing of extremely halophilic archaea reveals strategies for static and dynamic osmo-response.</title>
        <authorList>
            <person name="Becker E.A."/>
            <person name="Seitzer P.M."/>
            <person name="Tritt A."/>
            <person name="Larsen D."/>
            <person name="Krusor M."/>
            <person name="Yao A.I."/>
            <person name="Wu D."/>
            <person name="Madern D."/>
            <person name="Eisen J.A."/>
            <person name="Darling A.E."/>
            <person name="Facciotti M.T."/>
        </authorList>
    </citation>
    <scope>NUCLEOTIDE SEQUENCE [LARGE SCALE GENOMIC DNA]</scope>
    <source>
        <strain evidence="2 3">DSM 14210</strain>
    </source>
</reference>
<accession>M0DTQ1</accession>
<evidence type="ECO:0000313" key="2">
    <source>
        <dbReference type="EMBL" id="ELZ38880.1"/>
    </source>
</evidence>
<keyword evidence="1" id="KW-0472">Membrane</keyword>
<gene>
    <name evidence="2" type="ORF">C472_05688</name>
</gene>
<dbReference type="OrthoDB" id="373681at2157"/>
<organism evidence="2 3">
    <name type="scientific">Halorubrum tebenquichense DSM 14210</name>
    <dbReference type="NCBI Taxonomy" id="1227485"/>
    <lineage>
        <taxon>Archaea</taxon>
        <taxon>Methanobacteriati</taxon>
        <taxon>Methanobacteriota</taxon>
        <taxon>Stenosarchaea group</taxon>
        <taxon>Halobacteria</taxon>
        <taxon>Halobacteriales</taxon>
        <taxon>Haloferacaceae</taxon>
        <taxon>Halorubrum</taxon>
    </lineage>
</organism>
<name>M0DTQ1_9EURY</name>
<dbReference type="Proteomes" id="UP000011523">
    <property type="component" value="Unassembled WGS sequence"/>
</dbReference>
<sequence>MAASGSSGGGDTDYLSRADGESINSGIIKAILAPVLATGSGIAMLIDSGLRSFSDIFEIFGDVRTLVGAFFTSPTTALEMAAQATGVSSQQFGILAIPIVMASIALGLVLVDAIWGGEIPIVSAINPLS</sequence>
<keyword evidence="3" id="KW-1185">Reference proteome</keyword>
<keyword evidence="1" id="KW-0812">Transmembrane</keyword>
<proteinExistence type="predicted"/>
<feature type="transmembrane region" description="Helical" evidence="1">
    <location>
        <begin position="92"/>
        <end position="115"/>
    </location>
</feature>
<evidence type="ECO:0000313" key="3">
    <source>
        <dbReference type="Proteomes" id="UP000011523"/>
    </source>
</evidence>
<dbReference type="EMBL" id="AOJD01000032">
    <property type="protein sequence ID" value="ELZ38880.1"/>
    <property type="molecule type" value="Genomic_DNA"/>
</dbReference>
<dbReference type="AlphaFoldDB" id="M0DTQ1"/>
<evidence type="ECO:0000256" key="1">
    <source>
        <dbReference type="SAM" id="Phobius"/>
    </source>
</evidence>
<keyword evidence="1" id="KW-1133">Transmembrane helix</keyword>
<dbReference type="RefSeq" id="WP_006628828.1">
    <property type="nucleotide sequence ID" value="NZ_AOJD01000032.1"/>
</dbReference>